<dbReference type="AlphaFoldDB" id="A0A9D2WP36"/>
<dbReference type="EMBL" id="LSRS01000004">
    <property type="protein sequence ID" value="KAF1084769.1"/>
    <property type="molecule type" value="Genomic_DNA"/>
</dbReference>
<dbReference type="Proteomes" id="UP000798488">
    <property type="component" value="Unassembled WGS sequence"/>
</dbReference>
<evidence type="ECO:0000313" key="6">
    <source>
        <dbReference type="EMBL" id="KAF1084769.1"/>
    </source>
</evidence>
<evidence type="ECO:0000259" key="5">
    <source>
        <dbReference type="Pfam" id="PF02662"/>
    </source>
</evidence>
<organism evidence="6 7">
    <name type="scientific">Sporotomaculum syntrophicum</name>
    <dbReference type="NCBI Taxonomy" id="182264"/>
    <lineage>
        <taxon>Bacteria</taxon>
        <taxon>Bacillati</taxon>
        <taxon>Bacillota</taxon>
        <taxon>Clostridia</taxon>
        <taxon>Eubacteriales</taxon>
        <taxon>Desulfallaceae</taxon>
        <taxon>Sporotomaculum</taxon>
    </lineage>
</organism>
<keyword evidence="3" id="KW-0408">Iron</keyword>
<keyword evidence="2" id="KW-0560">Oxidoreductase</keyword>
<evidence type="ECO:0000313" key="7">
    <source>
        <dbReference type="Proteomes" id="UP000798488"/>
    </source>
</evidence>
<feature type="domain" description="F420-non-reducing hydrogenase iron-sulfur subunit D" evidence="5">
    <location>
        <begin position="10"/>
        <end position="132"/>
    </location>
</feature>
<keyword evidence="1" id="KW-0479">Metal-binding</keyword>
<evidence type="ECO:0000256" key="1">
    <source>
        <dbReference type="ARBA" id="ARBA00022723"/>
    </source>
</evidence>
<gene>
    <name evidence="6" type="ORF">SPSYN_01939</name>
</gene>
<accession>A0A9D2WP36</accession>
<dbReference type="GO" id="GO:0016491">
    <property type="term" value="F:oxidoreductase activity"/>
    <property type="evidence" value="ECO:0007669"/>
    <property type="project" value="UniProtKB-KW"/>
</dbReference>
<dbReference type="Gene3D" id="1.10.10.10">
    <property type="entry name" value="Winged helix-like DNA-binding domain superfamily/Winged helix DNA-binding domain"/>
    <property type="match status" value="1"/>
</dbReference>
<dbReference type="InterPro" id="IPR003813">
    <property type="entry name" value="MvhD/FlpD"/>
</dbReference>
<evidence type="ECO:0000256" key="2">
    <source>
        <dbReference type="ARBA" id="ARBA00023002"/>
    </source>
</evidence>
<dbReference type="CDD" id="cd00090">
    <property type="entry name" value="HTH_ARSR"/>
    <property type="match status" value="1"/>
</dbReference>
<protein>
    <submittedName>
        <fullName evidence="6">Methyl-viologen-reducing hydrogenase, delta subunit</fullName>
    </submittedName>
</protein>
<evidence type="ECO:0000256" key="4">
    <source>
        <dbReference type="ARBA" id="ARBA00023014"/>
    </source>
</evidence>
<keyword evidence="4" id="KW-0411">Iron-sulfur</keyword>
<dbReference type="InterPro" id="IPR011991">
    <property type="entry name" value="ArsR-like_HTH"/>
</dbReference>
<comment type="caution">
    <text evidence="6">The sequence shown here is derived from an EMBL/GenBank/DDBJ whole genome shotgun (WGS) entry which is preliminary data.</text>
</comment>
<dbReference type="InterPro" id="IPR036388">
    <property type="entry name" value="WH-like_DNA-bd_sf"/>
</dbReference>
<sequence>MATEFKPIMLGIVCNWCCYGGADLAGVSRFQYPPYIRLIRVMCSGRVDMSFIIRAFQNGTDGVFVGGCHLGDCHYVTQGNHDAINMVEMTKKILANIGVNPARLRLEWVSAGEGIRFASIMNEFAEQITKLGPLGKSEGIENSLLQLKLEAVNRLIPYLRVVQNERLQVRKSTEEEYKEYYASEECNRLFRELIADKITLSEIIQLLREKAFSPGDLASNLNLNLSEISRHLISSANHGLIRYDAGQKRYAIAQSNYR</sequence>
<proteinExistence type="predicted"/>
<evidence type="ECO:0000256" key="3">
    <source>
        <dbReference type="ARBA" id="ARBA00023004"/>
    </source>
</evidence>
<dbReference type="GO" id="GO:0051536">
    <property type="term" value="F:iron-sulfur cluster binding"/>
    <property type="evidence" value="ECO:0007669"/>
    <property type="project" value="UniProtKB-KW"/>
</dbReference>
<keyword evidence="7" id="KW-1185">Reference proteome</keyword>
<name>A0A9D2WP36_9FIRM</name>
<reference evidence="6" key="1">
    <citation type="submission" date="2016-02" db="EMBL/GenBank/DDBJ databases">
        <title>Draft Genome Sequence of Sporotomaculum syntrophicum Strain FB, a Syntrophic Benzoate Degrader.</title>
        <authorList>
            <person name="Nobu M.K."/>
            <person name="Narihiro T."/>
            <person name="Qiu Y.-L."/>
            <person name="Ohashi A."/>
            <person name="Liu W.-T."/>
            <person name="Yuji S."/>
        </authorList>
    </citation>
    <scope>NUCLEOTIDE SEQUENCE</scope>
    <source>
        <strain evidence="6">FB</strain>
    </source>
</reference>
<dbReference type="Pfam" id="PF02662">
    <property type="entry name" value="FlpD"/>
    <property type="match status" value="1"/>
</dbReference>
<dbReference type="GO" id="GO:0046872">
    <property type="term" value="F:metal ion binding"/>
    <property type="evidence" value="ECO:0007669"/>
    <property type="project" value="UniProtKB-KW"/>
</dbReference>